<name>A0A173Y8P7_FLAPL</name>
<proteinExistence type="predicted"/>
<accession>A0A173Y8P7</accession>
<organism evidence="1 2">
    <name type="scientific">Flavonifractor plautii</name>
    <name type="common">Fusobacterium plautii</name>
    <dbReference type="NCBI Taxonomy" id="292800"/>
    <lineage>
        <taxon>Bacteria</taxon>
        <taxon>Bacillati</taxon>
        <taxon>Bacillota</taxon>
        <taxon>Clostridia</taxon>
        <taxon>Eubacteriales</taxon>
        <taxon>Oscillospiraceae</taxon>
        <taxon>Flavonifractor</taxon>
    </lineage>
</organism>
<gene>
    <name evidence="1" type="ORF">ERS852411_00176</name>
</gene>
<dbReference type="EMBL" id="CYZT01000004">
    <property type="protein sequence ID" value="CUN60229.1"/>
    <property type="molecule type" value="Genomic_DNA"/>
</dbReference>
<evidence type="ECO:0000313" key="2">
    <source>
        <dbReference type="Proteomes" id="UP000095746"/>
    </source>
</evidence>
<dbReference type="AlphaFoldDB" id="A0A173Y8P7"/>
<sequence>MKGAKSMSIQTEITRLQGLRNTMRAALVALGLAQSTADLEDCVTAVEGIKNNGAVSGSITDAAKPYNVPAGYHNGQGTVGIANTEKEKLVAGNIKSGVTILGVAGTYSGEASKLQAKTVTPTKAKQDITADEGYDALSQVTVEAIPVEYADVSGVTAAAGDVLANKVFVGQDGAEAAGAMPNNGAVQATIDGLTVTEYAVPAGYHTGTGKVALTNNIEEALAAI</sequence>
<dbReference type="Proteomes" id="UP000095746">
    <property type="component" value="Unassembled WGS sequence"/>
</dbReference>
<evidence type="ECO:0000313" key="1">
    <source>
        <dbReference type="EMBL" id="CUN60229.1"/>
    </source>
</evidence>
<protein>
    <submittedName>
        <fullName evidence="1">Uncharacterized protein</fullName>
    </submittedName>
</protein>
<reference evidence="1 2" key="1">
    <citation type="submission" date="2015-09" db="EMBL/GenBank/DDBJ databases">
        <authorList>
            <consortium name="Pathogen Informatics"/>
        </authorList>
    </citation>
    <scope>NUCLEOTIDE SEQUENCE [LARGE SCALE GENOMIC DNA]</scope>
    <source>
        <strain evidence="1 2">2789STDY5608854</strain>
    </source>
</reference>